<evidence type="ECO:0000313" key="3">
    <source>
        <dbReference type="Proteomes" id="UP000019118"/>
    </source>
</evidence>
<feature type="compositionally biased region" description="Acidic residues" evidence="1">
    <location>
        <begin position="150"/>
        <end position="160"/>
    </location>
</feature>
<dbReference type="EnsemblMetazoa" id="XM_019901394.1">
    <property type="protein sequence ID" value="XP_019756953.1"/>
    <property type="gene ID" value="LOC109535476"/>
</dbReference>
<feature type="region of interest" description="Disordered" evidence="1">
    <location>
        <begin position="136"/>
        <end position="197"/>
    </location>
</feature>
<protein>
    <submittedName>
        <fullName evidence="2">Uncharacterized protein</fullName>
    </submittedName>
</protein>
<dbReference type="AlphaFoldDB" id="A0AAR5P771"/>
<reference evidence="2" key="2">
    <citation type="submission" date="2024-08" db="UniProtKB">
        <authorList>
            <consortium name="EnsemblMetazoa"/>
        </authorList>
    </citation>
    <scope>IDENTIFICATION</scope>
</reference>
<feature type="compositionally biased region" description="Basic and acidic residues" evidence="1">
    <location>
        <begin position="33"/>
        <end position="47"/>
    </location>
</feature>
<feature type="compositionally biased region" description="Basic and acidic residues" evidence="1">
    <location>
        <begin position="136"/>
        <end position="149"/>
    </location>
</feature>
<reference evidence="3" key="1">
    <citation type="journal article" date="2013" name="Genome Biol.">
        <title>Draft genome of the mountain pine beetle, Dendroctonus ponderosae Hopkins, a major forest pest.</title>
        <authorList>
            <person name="Keeling C.I."/>
            <person name="Yuen M.M."/>
            <person name="Liao N.Y."/>
            <person name="Docking T.R."/>
            <person name="Chan S.K."/>
            <person name="Taylor G.A."/>
            <person name="Palmquist D.L."/>
            <person name="Jackman S.D."/>
            <person name="Nguyen A."/>
            <person name="Li M."/>
            <person name="Henderson H."/>
            <person name="Janes J.K."/>
            <person name="Zhao Y."/>
            <person name="Pandoh P."/>
            <person name="Moore R."/>
            <person name="Sperling F.A."/>
            <person name="Huber D.P."/>
            <person name="Birol I."/>
            <person name="Jones S.J."/>
            <person name="Bohlmann J."/>
        </authorList>
    </citation>
    <scope>NUCLEOTIDE SEQUENCE</scope>
</reference>
<feature type="compositionally biased region" description="Basic residues" evidence="1">
    <location>
        <begin position="184"/>
        <end position="197"/>
    </location>
</feature>
<keyword evidence="3" id="KW-1185">Reference proteome</keyword>
<name>A0AAR5P771_DENPD</name>
<accession>A0AAR5P771</accession>
<feature type="compositionally biased region" description="Polar residues" evidence="1">
    <location>
        <begin position="1"/>
        <end position="24"/>
    </location>
</feature>
<evidence type="ECO:0000256" key="1">
    <source>
        <dbReference type="SAM" id="MobiDB-lite"/>
    </source>
</evidence>
<sequence>MNSFHALSQSDTESIESQPTSRPSSHIGIIRTAKAERRWRDRQREEGLLTDEDDASLSPAEERALRAEKRAAWRAARLKSLEQDAIQAQMVIKSMTDMVGSGEVPAHSSVAEVVDGTAEVETLEEKIISLELTKTDDENKMFDDSLSREEIEEYDDEETTTSEPPTPTTEDKPIISVNDGGTLSRKKRRKKSKKGKH</sequence>
<evidence type="ECO:0000313" key="2">
    <source>
        <dbReference type="EnsemblMetazoa" id="XP_019756953.1"/>
    </source>
</evidence>
<feature type="region of interest" description="Disordered" evidence="1">
    <location>
        <begin position="1"/>
        <end position="56"/>
    </location>
</feature>
<organism evidence="2 3">
    <name type="scientific">Dendroctonus ponderosae</name>
    <name type="common">Mountain pine beetle</name>
    <dbReference type="NCBI Taxonomy" id="77166"/>
    <lineage>
        <taxon>Eukaryota</taxon>
        <taxon>Metazoa</taxon>
        <taxon>Ecdysozoa</taxon>
        <taxon>Arthropoda</taxon>
        <taxon>Hexapoda</taxon>
        <taxon>Insecta</taxon>
        <taxon>Pterygota</taxon>
        <taxon>Neoptera</taxon>
        <taxon>Endopterygota</taxon>
        <taxon>Coleoptera</taxon>
        <taxon>Polyphaga</taxon>
        <taxon>Cucujiformia</taxon>
        <taxon>Curculionidae</taxon>
        <taxon>Scolytinae</taxon>
        <taxon>Dendroctonus</taxon>
    </lineage>
</organism>
<dbReference type="Proteomes" id="UP000019118">
    <property type="component" value="Unassembled WGS sequence"/>
</dbReference>
<proteinExistence type="predicted"/>